<evidence type="ECO:0000313" key="2">
    <source>
        <dbReference type="EMBL" id="KAI3431336.1"/>
    </source>
</evidence>
<name>A0A9D4TQ02_CHLVU</name>
<proteinExistence type="predicted"/>
<accession>A0A9D4TQ02</accession>
<feature type="region of interest" description="Disordered" evidence="1">
    <location>
        <begin position="1"/>
        <end position="62"/>
    </location>
</feature>
<dbReference type="AlphaFoldDB" id="A0A9D4TQ02"/>
<evidence type="ECO:0000256" key="1">
    <source>
        <dbReference type="SAM" id="MobiDB-lite"/>
    </source>
</evidence>
<comment type="caution">
    <text evidence="2">The sequence shown here is derived from an EMBL/GenBank/DDBJ whole genome shotgun (WGS) entry which is preliminary data.</text>
</comment>
<protein>
    <submittedName>
        <fullName evidence="2">Uncharacterized protein</fullName>
    </submittedName>
</protein>
<reference evidence="2" key="2">
    <citation type="submission" date="2020-11" db="EMBL/GenBank/DDBJ databases">
        <authorList>
            <person name="Cecchin M."/>
            <person name="Marcolungo L."/>
            <person name="Rossato M."/>
            <person name="Girolomoni L."/>
            <person name="Cosentino E."/>
            <person name="Cuine S."/>
            <person name="Li-Beisson Y."/>
            <person name="Delledonne M."/>
            <person name="Ballottari M."/>
        </authorList>
    </citation>
    <scope>NUCLEOTIDE SEQUENCE</scope>
    <source>
        <strain evidence="2">211/11P</strain>
        <tissue evidence="2">Whole cell</tissue>
    </source>
</reference>
<gene>
    <name evidence="2" type="ORF">D9Q98_004393</name>
</gene>
<sequence length="275" mass="29969">MSTHQKRPQSAQSSAIKADEEAPTAVSSPPPNQKNVARRLAFEQSPPLSQLKQQAEETVAPNPLDKLQKVEFEVMPGKRGIVLSGAGLEEEARQRALELATPFFPPDPGDAIWRGKEHRELFFSNLRLEQPGHEIMLIARDWLEGQGFLEAGFFVRSAQLVGRLPGSEESFHQDKVTGPKAFQMRGWRLALDLTGGREMVWQLTPTSRHPGQSKVEVARVAAGLAAMEALAAGAGCVGAAHHELLSWMPSSATLAAHSLETGSSSPSRQPSRHPR</sequence>
<evidence type="ECO:0000313" key="3">
    <source>
        <dbReference type="Proteomes" id="UP001055712"/>
    </source>
</evidence>
<dbReference type="Proteomes" id="UP001055712">
    <property type="component" value="Unassembled WGS sequence"/>
</dbReference>
<dbReference type="EMBL" id="SIDB01000006">
    <property type="protein sequence ID" value="KAI3431336.1"/>
    <property type="molecule type" value="Genomic_DNA"/>
</dbReference>
<reference evidence="2" key="1">
    <citation type="journal article" date="2019" name="Plant J.">
        <title>Chlorella vulgaris genome assembly and annotation reveals the molecular basis for metabolic acclimation to high light conditions.</title>
        <authorList>
            <person name="Cecchin M."/>
            <person name="Marcolungo L."/>
            <person name="Rossato M."/>
            <person name="Girolomoni L."/>
            <person name="Cosentino E."/>
            <person name="Cuine S."/>
            <person name="Li-Beisson Y."/>
            <person name="Delledonne M."/>
            <person name="Ballottari M."/>
        </authorList>
    </citation>
    <scope>NUCLEOTIDE SEQUENCE</scope>
    <source>
        <strain evidence="2">211/11P</strain>
    </source>
</reference>
<keyword evidence="3" id="KW-1185">Reference proteome</keyword>
<organism evidence="2 3">
    <name type="scientific">Chlorella vulgaris</name>
    <name type="common">Green alga</name>
    <dbReference type="NCBI Taxonomy" id="3077"/>
    <lineage>
        <taxon>Eukaryota</taxon>
        <taxon>Viridiplantae</taxon>
        <taxon>Chlorophyta</taxon>
        <taxon>core chlorophytes</taxon>
        <taxon>Trebouxiophyceae</taxon>
        <taxon>Chlorellales</taxon>
        <taxon>Chlorellaceae</taxon>
        <taxon>Chlorella clade</taxon>
        <taxon>Chlorella</taxon>
    </lineage>
</organism>